<organism evidence="14 15">
    <name type="scientific">Actinobacillus pleuropneumoniae</name>
    <name type="common">Haemophilus pleuropneumoniae</name>
    <dbReference type="NCBI Taxonomy" id="715"/>
    <lineage>
        <taxon>Bacteria</taxon>
        <taxon>Pseudomonadati</taxon>
        <taxon>Pseudomonadota</taxon>
        <taxon>Gammaproteobacteria</taxon>
        <taxon>Pasteurellales</taxon>
        <taxon>Pasteurellaceae</taxon>
        <taxon>Actinobacillus</taxon>
    </lineage>
</organism>
<feature type="binding site" evidence="9">
    <location>
        <position position="29"/>
    </location>
    <ligand>
        <name>substrate</name>
    </ligand>
</feature>
<dbReference type="NCBIfam" id="TIGR02962">
    <property type="entry name" value="hdxy_isourate"/>
    <property type="match status" value="1"/>
</dbReference>
<dbReference type="PRINTS" id="PR00189">
    <property type="entry name" value="TRNSTHYRETIN"/>
</dbReference>
<dbReference type="PROSITE" id="PS00768">
    <property type="entry name" value="TRANSTHYRETIN_1"/>
    <property type="match status" value="1"/>
</dbReference>
<dbReference type="RefSeq" id="WP_005601104.1">
    <property type="nucleotide sequence ID" value="NZ_CBDBSV010000063.1"/>
</dbReference>
<dbReference type="InterPro" id="IPR036817">
    <property type="entry name" value="Transthyretin/HIU_hydrolase_sf"/>
</dbReference>
<dbReference type="Proteomes" id="UP000275510">
    <property type="component" value="Chromosome"/>
</dbReference>
<evidence type="ECO:0000256" key="7">
    <source>
        <dbReference type="ARBA" id="ARBA00022631"/>
    </source>
</evidence>
<sequence length="137" mass="15552">MNLNRYIIGGIAMFTASVCAASPYQLSTHILDINKGKPAADVQVELYKLNNENGNWQQIAKEVTDANGRITAFLPTREGLNNKGVYKLKFQVKDYFNRLQEQSFYPFVEVSFELNDSSHYHVPITLSPYGYSTYRGS</sequence>
<evidence type="ECO:0000256" key="1">
    <source>
        <dbReference type="ARBA" id="ARBA00001043"/>
    </source>
</evidence>
<dbReference type="InterPro" id="IPR014306">
    <property type="entry name" value="Hydroxyisourate_hydrolase"/>
</dbReference>
<evidence type="ECO:0000256" key="9">
    <source>
        <dbReference type="PIRSR" id="PIRSR600895-51"/>
    </source>
</evidence>
<evidence type="ECO:0000313" key="14">
    <source>
        <dbReference type="EMBL" id="VEJ16774.1"/>
    </source>
</evidence>
<reference evidence="13" key="2">
    <citation type="journal article" date="2021" name="Vet Sci">
        <title>O-Serogroups and Pathovirotypes of Escherichia coli Isolated from Post-Weaning Piglets Showing Diarrhoea and/or Oedema in South Korea.</title>
        <authorList>
            <person name="Byun J.W."/>
            <person name="Moon B.Y."/>
            <person name="Do K.H."/>
            <person name="Lee K."/>
            <person name="Lee H.Y."/>
            <person name="Kim W.I."/>
            <person name="So B."/>
            <person name="Lee W.K."/>
        </authorList>
    </citation>
    <scope>NUCLEOTIDE SEQUENCE</scope>
    <source>
        <strain evidence="13">84/14</strain>
    </source>
</reference>
<dbReference type="PANTHER" id="PTHR10395:SF7">
    <property type="entry name" value="5-HYDROXYISOURATE HYDROLASE"/>
    <property type="match status" value="1"/>
</dbReference>
<dbReference type="CDD" id="cd05822">
    <property type="entry name" value="TLP_HIUase"/>
    <property type="match status" value="1"/>
</dbReference>
<evidence type="ECO:0000256" key="2">
    <source>
        <dbReference type="ARBA" id="ARBA00002704"/>
    </source>
</evidence>
<dbReference type="InterPro" id="IPR023419">
    <property type="entry name" value="Transthyretin_CS"/>
</dbReference>
<accession>A0A2X3ZZG7</accession>
<evidence type="ECO:0000259" key="12">
    <source>
        <dbReference type="SMART" id="SM00095"/>
    </source>
</evidence>
<feature type="binding site" evidence="9">
    <location>
        <position position="69"/>
    </location>
    <ligand>
        <name>substrate</name>
    </ligand>
</feature>
<evidence type="ECO:0000256" key="10">
    <source>
        <dbReference type="RuleBase" id="RU361270"/>
    </source>
</evidence>
<dbReference type="EMBL" id="LR134515">
    <property type="protein sequence ID" value="VEJ16774.1"/>
    <property type="molecule type" value="Genomic_DNA"/>
</dbReference>
<evidence type="ECO:0000256" key="5">
    <source>
        <dbReference type="ARBA" id="ARBA00012609"/>
    </source>
</evidence>
<evidence type="ECO:0000313" key="13">
    <source>
        <dbReference type="EMBL" id="MCY6523488.1"/>
    </source>
</evidence>
<dbReference type="PANTHER" id="PTHR10395">
    <property type="entry name" value="URICASE AND TRANSTHYRETIN-RELATED"/>
    <property type="match status" value="1"/>
</dbReference>
<gene>
    <name evidence="14" type="primary">hiuH</name>
    <name evidence="13" type="synonym">uraH</name>
    <name evidence="14" type="ORF">NCTC10976_00875</name>
    <name evidence="13" type="ORF">OYG11_04440</name>
</gene>
<dbReference type="EC" id="3.5.2.17" evidence="5 10"/>
<proteinExistence type="inferred from homology"/>
<dbReference type="GO" id="GO:0006144">
    <property type="term" value="P:purine nucleobase metabolic process"/>
    <property type="evidence" value="ECO:0007669"/>
    <property type="project" value="UniProtKB-KW"/>
</dbReference>
<dbReference type="Proteomes" id="UP001077788">
    <property type="component" value="Unassembled WGS sequence"/>
</dbReference>
<dbReference type="OrthoDB" id="9792386at2"/>
<evidence type="ECO:0000256" key="8">
    <source>
        <dbReference type="ARBA" id="ARBA00022801"/>
    </source>
</evidence>
<keyword evidence="8 10" id="KW-0378">Hydrolase</keyword>
<feature type="domain" description="Transthyretin/hydroxyisourate hydrolase" evidence="12">
    <location>
        <begin position="21"/>
        <end position="136"/>
    </location>
</feature>
<keyword evidence="7 10" id="KW-0659">Purine metabolism</keyword>
<comment type="function">
    <text evidence="2">Catalyzes the hydrolysis of 5-hydroxyisourate (HIU) to 2-oxo-4-hydroxy-4-carboxy-5-ureidoimidazoline (OHCU).</text>
</comment>
<keyword evidence="11" id="KW-0732">Signal</keyword>
<feature type="binding site" evidence="9">
    <location>
        <position position="134"/>
    </location>
    <ligand>
        <name>substrate</name>
    </ligand>
</feature>
<dbReference type="GO" id="GO:0033971">
    <property type="term" value="F:hydroxyisourate hydrolase activity"/>
    <property type="evidence" value="ECO:0007669"/>
    <property type="project" value="UniProtKB-EC"/>
</dbReference>
<evidence type="ECO:0000256" key="3">
    <source>
        <dbReference type="ARBA" id="ARBA00009850"/>
    </source>
</evidence>
<dbReference type="AlphaFoldDB" id="A0A2X3ZZG7"/>
<feature type="chain" id="PRO_5039795864" description="5-hydroxyisourate hydrolase" evidence="11">
    <location>
        <begin position="21"/>
        <end position="137"/>
    </location>
</feature>
<dbReference type="InterPro" id="IPR000895">
    <property type="entry name" value="Transthyretin/HIU_hydrolase"/>
</dbReference>
<dbReference type="Pfam" id="PF00576">
    <property type="entry name" value="Transthyretin"/>
    <property type="match status" value="1"/>
</dbReference>
<comment type="subunit">
    <text evidence="4 10">Homotetramer.</text>
</comment>
<evidence type="ECO:0000256" key="11">
    <source>
        <dbReference type="SAM" id="SignalP"/>
    </source>
</evidence>
<dbReference type="InterPro" id="IPR023418">
    <property type="entry name" value="Thyroxine_BS"/>
</dbReference>
<comment type="similarity">
    <text evidence="3 10">Belongs to the transthyretin family. 5-hydroxyisourate hydrolase subfamily.</text>
</comment>
<reference evidence="13" key="3">
    <citation type="submission" date="2022-12" db="EMBL/GenBank/DDBJ databases">
        <authorList>
            <person name="Kardos G."/>
            <person name="Sarkozi R."/>
            <person name="Laczko L."/>
            <person name="Marton S."/>
            <person name="Makrai L."/>
            <person name="Banyai K."/>
            <person name="Fodor L."/>
        </authorList>
    </citation>
    <scope>NUCLEOTIDE SEQUENCE</scope>
    <source>
        <strain evidence="13">84/14</strain>
    </source>
</reference>
<protein>
    <recommendedName>
        <fullName evidence="6 10">5-hydroxyisourate hydrolase</fullName>
        <shortName evidence="10">HIU hydrolase</shortName>
        <shortName evidence="10">HIUHase</shortName>
        <ecNumber evidence="5 10">3.5.2.17</ecNumber>
    </recommendedName>
</protein>
<dbReference type="SUPFAM" id="SSF49472">
    <property type="entry name" value="Transthyretin (synonym: prealbumin)"/>
    <property type="match status" value="1"/>
</dbReference>
<name>A0A2X3ZZG7_ACTPL</name>
<dbReference type="OMA" id="CSENQNY"/>
<evidence type="ECO:0000313" key="15">
    <source>
        <dbReference type="Proteomes" id="UP000275510"/>
    </source>
</evidence>
<reference evidence="14 15" key="1">
    <citation type="submission" date="2018-12" db="EMBL/GenBank/DDBJ databases">
        <authorList>
            <consortium name="Pathogen Informatics"/>
        </authorList>
    </citation>
    <scope>NUCLEOTIDE SEQUENCE [LARGE SCALE GENOMIC DNA]</scope>
    <source>
        <strain evidence="14 15">NCTC10976</strain>
    </source>
</reference>
<feature type="signal peptide" evidence="11">
    <location>
        <begin position="1"/>
        <end position="20"/>
    </location>
</feature>
<evidence type="ECO:0000256" key="6">
    <source>
        <dbReference type="ARBA" id="ARBA00017539"/>
    </source>
</evidence>
<dbReference type="Gene3D" id="2.60.40.180">
    <property type="entry name" value="Transthyretin/hydroxyisourate hydrolase domain"/>
    <property type="match status" value="1"/>
</dbReference>
<comment type="catalytic activity">
    <reaction evidence="1 10">
        <text>5-hydroxyisourate + H2O = 5-hydroxy-2-oxo-4-ureido-2,5-dihydro-1H-imidazole-5-carboxylate + H(+)</text>
        <dbReference type="Rhea" id="RHEA:23736"/>
        <dbReference type="ChEBI" id="CHEBI:15377"/>
        <dbReference type="ChEBI" id="CHEBI:15378"/>
        <dbReference type="ChEBI" id="CHEBI:18072"/>
        <dbReference type="ChEBI" id="CHEBI:58639"/>
        <dbReference type="EC" id="3.5.2.17"/>
    </reaction>
</comment>
<dbReference type="SMART" id="SM00095">
    <property type="entry name" value="TR_THY"/>
    <property type="match status" value="1"/>
</dbReference>
<dbReference type="PROSITE" id="PS00769">
    <property type="entry name" value="TRANSTHYRETIN_2"/>
    <property type="match status" value="1"/>
</dbReference>
<evidence type="ECO:0000256" key="4">
    <source>
        <dbReference type="ARBA" id="ARBA00011881"/>
    </source>
</evidence>
<dbReference type="InterPro" id="IPR023416">
    <property type="entry name" value="Transthyretin/HIU_hydrolase_d"/>
</dbReference>
<dbReference type="EMBL" id="JAPQFC010000001">
    <property type="protein sequence ID" value="MCY6523488.1"/>
    <property type="molecule type" value="Genomic_DNA"/>
</dbReference>